<dbReference type="EMBL" id="NBTZ01000065">
    <property type="protein sequence ID" value="OTP74323.1"/>
    <property type="molecule type" value="Genomic_DNA"/>
</dbReference>
<comment type="caution">
    <text evidence="1">The sequence shown here is derived from an EMBL/GenBank/DDBJ whole genome shotgun (WGS) entry which is preliminary data.</text>
</comment>
<accession>A0A242MSU8</accession>
<evidence type="ECO:0000313" key="2">
    <source>
        <dbReference type="Proteomes" id="UP000195221"/>
    </source>
</evidence>
<gene>
    <name evidence="1" type="ORF">PAMC26577_15990</name>
</gene>
<protein>
    <submittedName>
        <fullName evidence="1">Uncharacterized protein</fullName>
    </submittedName>
</protein>
<dbReference type="AlphaFoldDB" id="A0A242MSU8"/>
<reference evidence="1 2" key="1">
    <citation type="submission" date="2017-03" db="EMBL/GenBank/DDBJ databases">
        <title>Genome analysis of strain PAMC 26577.</title>
        <authorList>
            <person name="Oh H.-M."/>
            <person name="Yang J.-A."/>
        </authorList>
    </citation>
    <scope>NUCLEOTIDE SEQUENCE [LARGE SCALE GENOMIC DNA]</scope>
    <source>
        <strain evidence="1 2">PAMC 26577</strain>
    </source>
</reference>
<name>A0A242MSU8_CABSO</name>
<organism evidence="1 2">
    <name type="scientific">Caballeronia sordidicola</name>
    <name type="common">Burkholderia sordidicola</name>
    <dbReference type="NCBI Taxonomy" id="196367"/>
    <lineage>
        <taxon>Bacteria</taxon>
        <taxon>Pseudomonadati</taxon>
        <taxon>Pseudomonadota</taxon>
        <taxon>Betaproteobacteria</taxon>
        <taxon>Burkholderiales</taxon>
        <taxon>Burkholderiaceae</taxon>
        <taxon>Caballeronia</taxon>
    </lineage>
</organism>
<proteinExistence type="predicted"/>
<evidence type="ECO:0000313" key="1">
    <source>
        <dbReference type="EMBL" id="OTP74323.1"/>
    </source>
</evidence>
<sequence length="39" mass="4215">MEIVRSEVAALLVERLDPGHTLGDGLRKVDDHAARVGAF</sequence>
<dbReference type="Proteomes" id="UP000195221">
    <property type="component" value="Unassembled WGS sequence"/>
</dbReference>